<proteinExistence type="predicted"/>
<evidence type="ECO:0000313" key="4">
    <source>
        <dbReference type="Proteomes" id="UP000234335"/>
    </source>
</evidence>
<protein>
    <submittedName>
        <fullName evidence="2">Uncharacterized protein</fullName>
    </submittedName>
</protein>
<evidence type="ECO:0000313" key="2">
    <source>
        <dbReference type="EMBL" id="PKZ17265.1"/>
    </source>
</evidence>
<feature type="region of interest" description="Disordered" evidence="1">
    <location>
        <begin position="1"/>
        <end position="26"/>
    </location>
</feature>
<name>A0A2I1MAV6_9FIRM</name>
<organism evidence="2 4">
    <name type="scientific">Anaerococcus octavius</name>
    <dbReference type="NCBI Taxonomy" id="54007"/>
    <lineage>
        <taxon>Bacteria</taxon>
        <taxon>Bacillati</taxon>
        <taxon>Bacillota</taxon>
        <taxon>Tissierellia</taxon>
        <taxon>Tissierellales</taxon>
        <taxon>Peptoniphilaceae</taxon>
        <taxon>Anaerococcus</taxon>
    </lineage>
</organism>
<accession>A0A2I1MAV6</accession>
<evidence type="ECO:0000256" key="1">
    <source>
        <dbReference type="SAM" id="MobiDB-lite"/>
    </source>
</evidence>
<dbReference type="Proteomes" id="UP000234335">
    <property type="component" value="Unassembled WGS sequence"/>
</dbReference>
<feature type="compositionally biased region" description="Polar residues" evidence="1">
    <location>
        <begin position="15"/>
        <end position="26"/>
    </location>
</feature>
<evidence type="ECO:0000313" key="3">
    <source>
        <dbReference type="EMBL" id="SUU92937.1"/>
    </source>
</evidence>
<keyword evidence="4" id="KW-1185">Reference proteome</keyword>
<feature type="compositionally biased region" description="Basic and acidic residues" evidence="1">
    <location>
        <begin position="1"/>
        <end position="14"/>
    </location>
</feature>
<reference evidence="2 4" key="1">
    <citation type="submission" date="2017-12" db="EMBL/GenBank/DDBJ databases">
        <title>Phylogenetic diversity of female urinary microbiome.</title>
        <authorList>
            <person name="Thomas-White K."/>
            <person name="Wolfe A.J."/>
        </authorList>
    </citation>
    <scope>NUCLEOTIDE SEQUENCE [LARGE SCALE GENOMIC DNA]</scope>
    <source>
        <strain evidence="2 4">UMB0119</strain>
    </source>
</reference>
<dbReference type="AlphaFoldDB" id="A0A2I1MAV6"/>
<reference evidence="3 5" key="2">
    <citation type="submission" date="2018-06" db="EMBL/GenBank/DDBJ databases">
        <authorList>
            <consortium name="Pathogen Informatics"/>
            <person name="Doyle S."/>
        </authorList>
    </citation>
    <scope>NUCLEOTIDE SEQUENCE [LARGE SCALE GENOMIC DNA]</scope>
    <source>
        <strain evidence="3 5">NCTC9810</strain>
    </source>
</reference>
<dbReference type="RefSeq" id="WP_101539434.1">
    <property type="nucleotide sequence ID" value="NZ_CALTZC010000037.1"/>
</dbReference>
<dbReference type="OrthoDB" id="1690959at2"/>
<dbReference type="EMBL" id="UFTA01000002">
    <property type="protein sequence ID" value="SUU92937.1"/>
    <property type="molecule type" value="Genomic_DNA"/>
</dbReference>
<dbReference type="EMBL" id="PKGS01000001">
    <property type="protein sequence ID" value="PKZ17265.1"/>
    <property type="molecule type" value="Genomic_DNA"/>
</dbReference>
<gene>
    <name evidence="2" type="ORF">CYJ34_00730</name>
    <name evidence="3" type="ORF">NCTC9810_01285</name>
</gene>
<dbReference type="Proteomes" id="UP000255124">
    <property type="component" value="Unassembled WGS sequence"/>
</dbReference>
<evidence type="ECO:0000313" key="5">
    <source>
        <dbReference type="Proteomes" id="UP000255124"/>
    </source>
</evidence>
<sequence>MGLEEKRNDEKDNNVDTNKNGRAISFSTGDGNDFVIDLPSAIPGEENINTNDMNDEEIEDLISQIDSNNAEIEDLLHEMGVKDINKLLEGDYSDLD</sequence>